<evidence type="ECO:0000313" key="2">
    <source>
        <dbReference type="Proteomes" id="UP000183447"/>
    </source>
</evidence>
<evidence type="ECO:0000313" key="1">
    <source>
        <dbReference type="EMBL" id="SFZ80792.1"/>
    </source>
</evidence>
<dbReference type="Proteomes" id="UP000183447">
    <property type="component" value="Unassembled WGS sequence"/>
</dbReference>
<name>A0A1K2HSC2_9HYPH</name>
<reference evidence="1 2" key="1">
    <citation type="submission" date="2016-11" db="EMBL/GenBank/DDBJ databases">
        <authorList>
            <person name="Jaros S."/>
            <person name="Januszkiewicz K."/>
            <person name="Wedrychowicz H."/>
        </authorList>
    </citation>
    <scope>NUCLEOTIDE SEQUENCE [LARGE SCALE GENOMIC DNA]</scope>
    <source>
        <strain evidence="1 2">ATCC 23634</strain>
    </source>
</reference>
<accession>A0A1K2HSC2</accession>
<dbReference type="AlphaFoldDB" id="A0A1K2HSC2"/>
<organism evidence="1 2">
    <name type="scientific">Devosia enhydra</name>
    <dbReference type="NCBI Taxonomy" id="665118"/>
    <lineage>
        <taxon>Bacteria</taxon>
        <taxon>Pseudomonadati</taxon>
        <taxon>Pseudomonadota</taxon>
        <taxon>Alphaproteobacteria</taxon>
        <taxon>Hyphomicrobiales</taxon>
        <taxon>Devosiaceae</taxon>
        <taxon>Devosia</taxon>
    </lineage>
</organism>
<protein>
    <submittedName>
        <fullName evidence="1">Uncharacterized protein</fullName>
    </submittedName>
</protein>
<proteinExistence type="predicted"/>
<dbReference type="OrthoDB" id="7500697at2"/>
<dbReference type="EMBL" id="FPKU01000001">
    <property type="protein sequence ID" value="SFZ80792.1"/>
    <property type="molecule type" value="Genomic_DNA"/>
</dbReference>
<keyword evidence="2" id="KW-1185">Reference proteome</keyword>
<sequence>MGIIEADFAARRIELGFWLVTALHDEEATAGPSTLLEPPQQDCRSGPLIFFQAGVKVRSTFPRNA</sequence>
<gene>
    <name evidence="1" type="ORF">SAMN02983003_0135</name>
</gene>
<dbReference type="RefSeq" id="WP_072338503.1">
    <property type="nucleotide sequence ID" value="NZ_FPKU01000001.1"/>
</dbReference>